<dbReference type="FunFam" id="3.40.50.1000:FF:000093">
    <property type="entry name" value="NLI interacting factor-like phosphatase family protein"/>
    <property type="match status" value="1"/>
</dbReference>
<dbReference type="InterPro" id="IPR004274">
    <property type="entry name" value="FCP1_dom"/>
</dbReference>
<evidence type="ECO:0000313" key="4">
    <source>
        <dbReference type="Proteomes" id="UP001295684"/>
    </source>
</evidence>
<dbReference type="InterPro" id="IPR011948">
    <property type="entry name" value="Dullard_phosphatase"/>
</dbReference>
<comment type="caution">
    <text evidence="3">The sequence shown here is derived from an EMBL/GenBank/DDBJ whole genome shotgun (WGS) entry which is preliminary data.</text>
</comment>
<feature type="compositionally biased region" description="Polar residues" evidence="1">
    <location>
        <begin position="542"/>
        <end position="562"/>
    </location>
</feature>
<name>A0AAD1Y3Q9_EUPCR</name>
<dbReference type="NCBIfam" id="TIGR02251">
    <property type="entry name" value="HIF-SF_euk"/>
    <property type="match status" value="1"/>
</dbReference>
<dbReference type="PANTHER" id="PTHR12210">
    <property type="entry name" value="DULLARD PROTEIN PHOSPHATASE"/>
    <property type="match status" value="1"/>
</dbReference>
<dbReference type="InterPro" id="IPR036412">
    <property type="entry name" value="HAD-like_sf"/>
</dbReference>
<feature type="region of interest" description="Disordered" evidence="1">
    <location>
        <begin position="534"/>
        <end position="562"/>
    </location>
</feature>
<dbReference type="CDD" id="cd07521">
    <property type="entry name" value="HAD_FCP1-like"/>
    <property type="match status" value="1"/>
</dbReference>
<dbReference type="Gene3D" id="3.40.50.1000">
    <property type="entry name" value="HAD superfamily/HAD-like"/>
    <property type="match status" value="1"/>
</dbReference>
<dbReference type="Proteomes" id="UP001295684">
    <property type="component" value="Unassembled WGS sequence"/>
</dbReference>
<dbReference type="GO" id="GO:0016791">
    <property type="term" value="F:phosphatase activity"/>
    <property type="evidence" value="ECO:0007669"/>
    <property type="project" value="InterPro"/>
</dbReference>
<dbReference type="Pfam" id="PF03031">
    <property type="entry name" value="NIF"/>
    <property type="match status" value="1"/>
</dbReference>
<dbReference type="SUPFAM" id="SSF56784">
    <property type="entry name" value="HAD-like"/>
    <property type="match status" value="1"/>
</dbReference>
<accession>A0AAD1Y3Q9</accession>
<dbReference type="EMBL" id="CAMPGE010026304">
    <property type="protein sequence ID" value="CAI2383999.1"/>
    <property type="molecule type" value="Genomic_DNA"/>
</dbReference>
<evidence type="ECO:0000259" key="2">
    <source>
        <dbReference type="PROSITE" id="PS50969"/>
    </source>
</evidence>
<keyword evidence="4" id="KW-1185">Reference proteome</keyword>
<proteinExistence type="predicted"/>
<sequence length="856" mass="98960">MENTQSQYYSYKKKGYRKNTLITNERNSSLTESAQKNKYRKNTVQVEEMEHFHDCIDKKFQNKGNSRTSRWVQDSMFLKNIKRNPTNSESRKLHNYSSTLPSGSDDTKNNLVRKTFSVGARDEGFLCKYQRNKDAGKKTLVLDLDETLVHSSFSIPNSPPLVNHCLLDVKWEDGERSKVFVRIRPYLQQFLTEMCKIYEVIIFTASVKQYAIPLVKYLDKEKYGFKVLSRAHCLCTTGGYYKDLSKLGREMKDVIIVDNSPQVYCLNKSNGIPIKSWYDDPHDTELFNLIKILKQLSKVGDVRHVIPRILTNDELNMKDYEEIHKFLRGSSPLDDFYKGFMKLKDEFKGFFNVKSDSSELDQEEIKEETRPSKLHQYKSLGLSDKQSNFMDEDSQCIESTKKSSNILSLQNTTKMSSTQQREKPDCVKVIPKLDKYSSVHYKSEKKSKRPGIITNTSFESKDDLVFRQVELLHENFRTEDLSENMCSSSECETPAKTVTPLKTICSKQSPNEKKDYQNILTKSKQKMNRKFNKFRETRMRQSDSLQENDSLGSNSQNKSTQECIDEDIRVKSVSINKGFKKILGTCSKVMISRKTTDHHGRNFNCSVLKDSSNIDTDLGMINNRPLTSRKIECDYNEQRLFKPKLSYPQNRNAEKENHYLESEITHELSISLEVSPSPCKNKVKNFKPTKNISHVENDISNYYTQRKPDCKKDKLLKASPGNKESGLFIAKKKDSVCTTTYSSNKPYSCYKARKLLASEKGLRRGPILENNIACNQKLRSSDIPCDTSNEKIDSHYFDQRNSLEGPTENSIHKNPFKVARKLNESVGSAAYFKARSRILSHKSTYQDYNKRTFCSK</sequence>
<dbReference type="PROSITE" id="PS50969">
    <property type="entry name" value="FCP1"/>
    <property type="match status" value="1"/>
</dbReference>
<evidence type="ECO:0000313" key="3">
    <source>
        <dbReference type="EMBL" id="CAI2383999.1"/>
    </source>
</evidence>
<protein>
    <recommendedName>
        <fullName evidence="2">FCP1 homology domain-containing protein</fullName>
    </recommendedName>
</protein>
<dbReference type="AlphaFoldDB" id="A0AAD1Y3Q9"/>
<gene>
    <name evidence="3" type="ORF">ECRASSUSDP1_LOCUS25518</name>
</gene>
<feature type="region of interest" description="Disordered" evidence="1">
    <location>
        <begin position="82"/>
        <end position="108"/>
    </location>
</feature>
<feature type="compositionally biased region" description="Polar residues" evidence="1">
    <location>
        <begin position="95"/>
        <end position="108"/>
    </location>
</feature>
<dbReference type="SMART" id="SM00577">
    <property type="entry name" value="CPDc"/>
    <property type="match status" value="1"/>
</dbReference>
<dbReference type="InterPro" id="IPR050365">
    <property type="entry name" value="TIM50"/>
</dbReference>
<evidence type="ECO:0000256" key="1">
    <source>
        <dbReference type="SAM" id="MobiDB-lite"/>
    </source>
</evidence>
<feature type="domain" description="FCP1 homology" evidence="2">
    <location>
        <begin position="133"/>
        <end position="296"/>
    </location>
</feature>
<organism evidence="3 4">
    <name type="scientific">Euplotes crassus</name>
    <dbReference type="NCBI Taxonomy" id="5936"/>
    <lineage>
        <taxon>Eukaryota</taxon>
        <taxon>Sar</taxon>
        <taxon>Alveolata</taxon>
        <taxon>Ciliophora</taxon>
        <taxon>Intramacronucleata</taxon>
        <taxon>Spirotrichea</taxon>
        <taxon>Hypotrichia</taxon>
        <taxon>Euplotida</taxon>
        <taxon>Euplotidae</taxon>
        <taxon>Moneuplotes</taxon>
    </lineage>
</organism>
<dbReference type="InterPro" id="IPR023214">
    <property type="entry name" value="HAD_sf"/>
</dbReference>
<reference evidence="3" key="1">
    <citation type="submission" date="2023-07" db="EMBL/GenBank/DDBJ databases">
        <authorList>
            <consortium name="AG Swart"/>
            <person name="Singh M."/>
            <person name="Singh A."/>
            <person name="Seah K."/>
            <person name="Emmerich C."/>
        </authorList>
    </citation>
    <scope>NUCLEOTIDE SEQUENCE</scope>
    <source>
        <strain evidence="3">DP1</strain>
    </source>
</reference>